<dbReference type="PROSITE" id="PS50842">
    <property type="entry name" value="EXPANSIN_EG45"/>
    <property type="match status" value="1"/>
</dbReference>
<dbReference type="Gramene" id="Kaladp0024s0224.1.v1.1">
    <property type="protein sequence ID" value="Kaladp0024s0224.1.v1.1"/>
    <property type="gene ID" value="Kaladp0024s0224.v1.1"/>
</dbReference>
<dbReference type="GO" id="GO:0005576">
    <property type="term" value="C:extracellular region"/>
    <property type="evidence" value="ECO:0007669"/>
    <property type="project" value="InterPro"/>
</dbReference>
<keyword evidence="5" id="KW-1185">Reference proteome</keyword>
<feature type="chain" id="PRO_5029744511" description="Expansin-like EG45 domain-containing protein" evidence="2">
    <location>
        <begin position="21"/>
        <end position="90"/>
    </location>
</feature>
<dbReference type="InterPro" id="IPR007112">
    <property type="entry name" value="Expansin/allergen_DPBB_dom"/>
</dbReference>
<reference evidence="4" key="1">
    <citation type="submission" date="2021-01" db="UniProtKB">
        <authorList>
            <consortium name="EnsemblPlants"/>
        </authorList>
    </citation>
    <scope>IDENTIFICATION</scope>
</reference>
<evidence type="ECO:0000256" key="1">
    <source>
        <dbReference type="ARBA" id="ARBA00023316"/>
    </source>
</evidence>
<dbReference type="InterPro" id="IPR007118">
    <property type="entry name" value="Expan_Lol_pI"/>
</dbReference>
<dbReference type="InterPro" id="IPR036908">
    <property type="entry name" value="RlpA-like_sf"/>
</dbReference>
<dbReference type="Proteomes" id="UP000594263">
    <property type="component" value="Unplaced"/>
</dbReference>
<dbReference type="PRINTS" id="PR01225">
    <property type="entry name" value="EXPANSNFAMLY"/>
</dbReference>
<dbReference type="Gene3D" id="2.40.40.10">
    <property type="entry name" value="RlpA-like domain"/>
    <property type="match status" value="1"/>
</dbReference>
<feature type="signal peptide" evidence="2">
    <location>
        <begin position="1"/>
        <end position="20"/>
    </location>
</feature>
<evidence type="ECO:0000259" key="3">
    <source>
        <dbReference type="PROSITE" id="PS50842"/>
    </source>
</evidence>
<dbReference type="InterPro" id="IPR002963">
    <property type="entry name" value="Expansin"/>
</dbReference>
<evidence type="ECO:0000313" key="4">
    <source>
        <dbReference type="EnsemblPlants" id="Kaladp0024s0224.1.v1.1"/>
    </source>
</evidence>
<dbReference type="PANTHER" id="PTHR31867">
    <property type="entry name" value="EXPANSIN-A15"/>
    <property type="match status" value="1"/>
</dbReference>
<dbReference type="OMA" id="NGYVEGW"/>
<accession>A0A7N0T6F0</accession>
<keyword evidence="1" id="KW-0961">Cell wall biogenesis/degradation</keyword>
<name>A0A7N0T6F0_KALFE</name>
<dbReference type="GO" id="GO:0009664">
    <property type="term" value="P:plant-type cell wall organization"/>
    <property type="evidence" value="ECO:0007669"/>
    <property type="project" value="InterPro"/>
</dbReference>
<organism evidence="4 5">
    <name type="scientific">Kalanchoe fedtschenkoi</name>
    <name type="common">Lavender scallops</name>
    <name type="synonym">South American air plant</name>
    <dbReference type="NCBI Taxonomy" id="63787"/>
    <lineage>
        <taxon>Eukaryota</taxon>
        <taxon>Viridiplantae</taxon>
        <taxon>Streptophyta</taxon>
        <taxon>Embryophyta</taxon>
        <taxon>Tracheophyta</taxon>
        <taxon>Spermatophyta</taxon>
        <taxon>Magnoliopsida</taxon>
        <taxon>eudicotyledons</taxon>
        <taxon>Gunneridae</taxon>
        <taxon>Pentapetalae</taxon>
        <taxon>Saxifragales</taxon>
        <taxon>Crassulaceae</taxon>
        <taxon>Kalanchoe</taxon>
    </lineage>
</organism>
<evidence type="ECO:0000313" key="5">
    <source>
        <dbReference type="Proteomes" id="UP000594263"/>
    </source>
</evidence>
<feature type="domain" description="Expansin-like EG45" evidence="3">
    <location>
        <begin position="43"/>
        <end position="90"/>
    </location>
</feature>
<dbReference type="EnsemblPlants" id="Kaladp0024s0224.1.v1.1">
    <property type="protein sequence ID" value="Kaladp0024s0224.1.v1.1"/>
    <property type="gene ID" value="Kaladp0024s0224.v1.1"/>
</dbReference>
<dbReference type="SUPFAM" id="SSF50685">
    <property type="entry name" value="Barwin-like endoglucanases"/>
    <property type="match status" value="1"/>
</dbReference>
<proteinExistence type="predicted"/>
<evidence type="ECO:0000256" key="2">
    <source>
        <dbReference type="SAM" id="SignalP"/>
    </source>
</evidence>
<sequence>MGFAGFFLVWFLSSSAFVNGYVEGWSDAHATFYGGCDASGTMDGNCGYDNLYSQDYGTNTAALGTTLFDNGLSCSACFELKSVDNNKCPS</sequence>
<keyword evidence="2" id="KW-0732">Signal</keyword>
<protein>
    <recommendedName>
        <fullName evidence="3">Expansin-like EG45 domain-containing protein</fullName>
    </recommendedName>
</protein>
<dbReference type="AlphaFoldDB" id="A0A7N0T6F0"/>